<organism evidence="2">
    <name type="scientific">human gut metagenome</name>
    <dbReference type="NCBI Taxonomy" id="408170"/>
    <lineage>
        <taxon>unclassified sequences</taxon>
        <taxon>metagenomes</taxon>
        <taxon>organismal metagenomes</taxon>
    </lineage>
</organism>
<comment type="caution">
    <text evidence="2">The sequence shown here is derived from an EMBL/GenBank/DDBJ whole genome shotgun (WGS) entry which is preliminary data.</text>
</comment>
<dbReference type="EMBL" id="AJWY01003983">
    <property type="protein sequence ID" value="EKC73697.1"/>
    <property type="molecule type" value="Genomic_DNA"/>
</dbReference>
<name>K1TKR0_9ZZZZ</name>
<evidence type="ECO:0000313" key="2">
    <source>
        <dbReference type="EMBL" id="EKC73697.1"/>
    </source>
</evidence>
<feature type="region of interest" description="Disordered" evidence="1">
    <location>
        <begin position="78"/>
        <end position="123"/>
    </location>
</feature>
<proteinExistence type="predicted"/>
<sequence>MKEKILVALKTKYSNLGFGAKALDGVASILEKSVTDESQIETAVSGVEPFLKVFQSDADRARTEYNALKGLYDELKAKSEASPANGGGQGKKTNPTMRNLRGSKPTRSNRRSVTTPSKRRAIL</sequence>
<gene>
    <name evidence="2" type="ORF">LEA_06098</name>
</gene>
<dbReference type="AlphaFoldDB" id="K1TKR0"/>
<protein>
    <submittedName>
        <fullName evidence="2">Uncharacterized protein</fullName>
    </submittedName>
</protein>
<reference evidence="2" key="1">
    <citation type="journal article" date="2013" name="Environ. Microbiol.">
        <title>Microbiota from the distal guts of lean and obese adolescents exhibit partial functional redundancy besides clear differences in community structure.</title>
        <authorList>
            <person name="Ferrer M."/>
            <person name="Ruiz A."/>
            <person name="Lanza F."/>
            <person name="Haange S.B."/>
            <person name="Oberbach A."/>
            <person name="Till H."/>
            <person name="Bargiela R."/>
            <person name="Campoy C."/>
            <person name="Segura M.T."/>
            <person name="Richter M."/>
            <person name="von Bergen M."/>
            <person name="Seifert J."/>
            <person name="Suarez A."/>
        </authorList>
    </citation>
    <scope>NUCLEOTIDE SEQUENCE</scope>
</reference>
<evidence type="ECO:0000256" key="1">
    <source>
        <dbReference type="SAM" id="MobiDB-lite"/>
    </source>
</evidence>
<accession>K1TKR0</accession>